<dbReference type="Proteomes" id="UP001148838">
    <property type="component" value="Unassembled WGS sequence"/>
</dbReference>
<sequence>MRELTVLCLLIRNISHDGRNPRRKEAFLARHIFFNGLSQEFYQGAFVQTTERDSKKNRKRMEEILEPQFHSDRQDLQFKIKKRSHGQLHISSSPIRPSMIKNSERPTTMKISHKVTCNPNSHDASLHLVTGRGVLSTTVSEFPAFCNISPRINSLRALPRALRHLETDLVLLGHLGGVTLERGRVGGLHWLVAFHLFRAITKISDGLCNQIQVLESDIQDATKVWLLLLSDFLMVQSSGGTCKKLTRYMIERNPALNFWKEVQNLDTTLAVP</sequence>
<keyword evidence="2" id="KW-1185">Reference proteome</keyword>
<protein>
    <submittedName>
        <fullName evidence="1">Uncharacterized protein</fullName>
    </submittedName>
</protein>
<accession>A0ABQ8SGF0</accession>
<dbReference type="EMBL" id="JAJSOF020000029">
    <property type="protein sequence ID" value="KAJ4432860.1"/>
    <property type="molecule type" value="Genomic_DNA"/>
</dbReference>
<comment type="caution">
    <text evidence="1">The sequence shown here is derived from an EMBL/GenBank/DDBJ whole genome shotgun (WGS) entry which is preliminary data.</text>
</comment>
<evidence type="ECO:0000313" key="2">
    <source>
        <dbReference type="Proteomes" id="UP001148838"/>
    </source>
</evidence>
<proteinExistence type="predicted"/>
<organism evidence="1 2">
    <name type="scientific">Periplaneta americana</name>
    <name type="common">American cockroach</name>
    <name type="synonym">Blatta americana</name>
    <dbReference type="NCBI Taxonomy" id="6978"/>
    <lineage>
        <taxon>Eukaryota</taxon>
        <taxon>Metazoa</taxon>
        <taxon>Ecdysozoa</taxon>
        <taxon>Arthropoda</taxon>
        <taxon>Hexapoda</taxon>
        <taxon>Insecta</taxon>
        <taxon>Pterygota</taxon>
        <taxon>Neoptera</taxon>
        <taxon>Polyneoptera</taxon>
        <taxon>Dictyoptera</taxon>
        <taxon>Blattodea</taxon>
        <taxon>Blattoidea</taxon>
        <taxon>Blattidae</taxon>
        <taxon>Blattinae</taxon>
        <taxon>Periplaneta</taxon>
    </lineage>
</organism>
<reference evidence="1 2" key="1">
    <citation type="journal article" date="2022" name="Allergy">
        <title>Genome assembly and annotation of Periplaneta americana reveal a comprehensive cockroach allergen profile.</title>
        <authorList>
            <person name="Wang L."/>
            <person name="Xiong Q."/>
            <person name="Saelim N."/>
            <person name="Wang L."/>
            <person name="Nong W."/>
            <person name="Wan A.T."/>
            <person name="Shi M."/>
            <person name="Liu X."/>
            <person name="Cao Q."/>
            <person name="Hui J.H.L."/>
            <person name="Sookrung N."/>
            <person name="Leung T.F."/>
            <person name="Tungtrongchitr A."/>
            <person name="Tsui S.K.W."/>
        </authorList>
    </citation>
    <scope>NUCLEOTIDE SEQUENCE [LARGE SCALE GENOMIC DNA]</scope>
    <source>
        <strain evidence="1">PWHHKU_190912</strain>
    </source>
</reference>
<gene>
    <name evidence="1" type="ORF">ANN_21499</name>
</gene>
<evidence type="ECO:0000313" key="1">
    <source>
        <dbReference type="EMBL" id="KAJ4432860.1"/>
    </source>
</evidence>
<name>A0ABQ8SGF0_PERAM</name>